<keyword evidence="2" id="KW-1185">Reference proteome</keyword>
<dbReference type="AlphaFoldDB" id="A0A1H3PPN1"/>
<protein>
    <submittedName>
        <fullName evidence="1">Type I phosphodiesterase / nucleotide pyrophosphatase</fullName>
    </submittedName>
</protein>
<gene>
    <name evidence="1" type="ORF">SAMN05216554_2012</name>
</gene>
<dbReference type="GO" id="GO:0016787">
    <property type="term" value="F:hydrolase activity"/>
    <property type="evidence" value="ECO:0007669"/>
    <property type="project" value="UniProtKB-ARBA"/>
</dbReference>
<evidence type="ECO:0000313" key="2">
    <source>
        <dbReference type="Proteomes" id="UP000198891"/>
    </source>
</evidence>
<dbReference type="InterPro" id="IPR017850">
    <property type="entry name" value="Alkaline_phosphatase_core_sf"/>
</dbReference>
<proteinExistence type="predicted"/>
<evidence type="ECO:0000313" key="1">
    <source>
        <dbReference type="EMBL" id="SDZ02910.1"/>
    </source>
</evidence>
<organism evidence="1 2">
    <name type="scientific">Herbiconiux ginsengi</name>
    <dbReference type="NCBI Taxonomy" id="381665"/>
    <lineage>
        <taxon>Bacteria</taxon>
        <taxon>Bacillati</taxon>
        <taxon>Actinomycetota</taxon>
        <taxon>Actinomycetes</taxon>
        <taxon>Micrococcales</taxon>
        <taxon>Microbacteriaceae</taxon>
        <taxon>Herbiconiux</taxon>
    </lineage>
</organism>
<dbReference type="InterPro" id="IPR002591">
    <property type="entry name" value="Phosphodiest/P_Trfase"/>
</dbReference>
<dbReference type="Pfam" id="PF01663">
    <property type="entry name" value="Phosphodiest"/>
    <property type="match status" value="1"/>
</dbReference>
<reference evidence="1 2" key="1">
    <citation type="submission" date="2016-10" db="EMBL/GenBank/DDBJ databases">
        <authorList>
            <person name="de Groot N.N."/>
        </authorList>
    </citation>
    <scope>NUCLEOTIDE SEQUENCE [LARGE SCALE GENOMIC DNA]</scope>
    <source>
        <strain evidence="1 2">CGMCC 4.3491</strain>
    </source>
</reference>
<accession>A0A1H3PPN1</accession>
<dbReference type="PANTHER" id="PTHR10151:SF120">
    <property type="entry name" value="BIS(5'-ADENOSYL)-TRIPHOSPHATASE"/>
    <property type="match status" value="1"/>
</dbReference>
<dbReference type="STRING" id="381665.SAMN05216554_2012"/>
<name>A0A1H3PPN1_9MICO</name>
<dbReference type="Proteomes" id="UP000198891">
    <property type="component" value="Unassembled WGS sequence"/>
</dbReference>
<dbReference type="PANTHER" id="PTHR10151">
    <property type="entry name" value="ECTONUCLEOTIDE PYROPHOSPHATASE/PHOSPHODIESTERASE"/>
    <property type="match status" value="1"/>
</dbReference>
<sequence>MLPTRAAEEPTLADVLPSCVSSLGGEPNRFELPPAERVVVVLVDGLGSAALRARAGHARALNAGLTKRTTISSGFPTTTAAALATLTTGGRPGEHGIVGYTALVPELGEVVNQLSGWSEAMPPATWQRLPTVFERLRAAGVPSNTIGPAKYAGSGLTKAILRGADYVAAGSIAERFAAARRLFDEGGRRLVYLYVPELDQLAHARGWQSDRWLATLELLDAEYARFTSTLRRGEGLLLTADHGVVDVPVTGHILFGETPELVDGVVKVGGDPRCLQLYLGAEATTDARTRLAETWRAREGQRAWIATREEAIDAGWFGPVDAEVEPRIGDVIVAARKLVAYYDGREGDTTGRSMIGQHGSMTPEETLVPLLRAGAYRLAQ</sequence>
<dbReference type="Gene3D" id="3.40.720.10">
    <property type="entry name" value="Alkaline Phosphatase, subunit A"/>
    <property type="match status" value="1"/>
</dbReference>
<dbReference type="SUPFAM" id="SSF53649">
    <property type="entry name" value="Alkaline phosphatase-like"/>
    <property type="match status" value="1"/>
</dbReference>
<dbReference type="EMBL" id="FNPZ01000002">
    <property type="protein sequence ID" value="SDZ02910.1"/>
    <property type="molecule type" value="Genomic_DNA"/>
</dbReference>